<evidence type="ECO:0000256" key="9">
    <source>
        <dbReference type="ARBA" id="ARBA00023276"/>
    </source>
</evidence>
<keyword evidence="9 10" id="KW-0604">Photosystem II</keyword>
<dbReference type="AlphaFoldDB" id="A0A0M2Q399"/>
<evidence type="ECO:0000256" key="3">
    <source>
        <dbReference type="ARBA" id="ARBA00022469"/>
    </source>
</evidence>
<protein>
    <recommendedName>
        <fullName evidence="10 11">Photosystem II reaction center protein Z</fullName>
        <shortName evidence="10">PSII-Z</shortName>
    </recommendedName>
</protein>
<dbReference type="GO" id="GO:0031676">
    <property type="term" value="C:plasma membrane-derived thylakoid membrane"/>
    <property type="evidence" value="ECO:0007669"/>
    <property type="project" value="UniProtKB-SubCell"/>
</dbReference>
<keyword evidence="8 10" id="KW-0472">Membrane</keyword>
<evidence type="ECO:0000256" key="5">
    <source>
        <dbReference type="ARBA" id="ARBA00022692"/>
    </source>
</evidence>
<comment type="caution">
    <text evidence="13">The sequence shown here is derived from an EMBL/GenBank/DDBJ whole genome shotgun (WGS) entry which is preliminary data.</text>
</comment>
<comment type="subunit">
    <text evidence="10">PSII is composed of 1 copy each of membrane proteins PsbA, PsbB, PsbC, PsbD, PsbE, PsbF, PsbH, PsbI, PsbJ, PsbK, PsbL, PsbM, PsbT, PsbX, PsbY, PsbZ, Psb30/Ycf12, peripheral proteins PsbO, CyanoQ (PsbQ), PsbU, PsbV and a large number of cofactors. It forms dimeric complexes.</text>
</comment>
<evidence type="ECO:0000256" key="1">
    <source>
        <dbReference type="ARBA" id="ARBA00004370"/>
    </source>
</evidence>
<dbReference type="SUPFAM" id="SSF161055">
    <property type="entry name" value="PsbZ-like"/>
    <property type="match status" value="1"/>
</dbReference>
<sequence>MLAIFQLLVLALVLTSLVLVVGVPVAYAGDVVGPRAKGLITVGSLAWVALVLLVGVVNFFVV</sequence>
<keyword evidence="5 10" id="KW-0812">Transmembrane</keyword>
<evidence type="ECO:0000256" key="4">
    <source>
        <dbReference type="ARBA" id="ARBA00022531"/>
    </source>
</evidence>
<keyword evidence="3 10" id="KW-0674">Reaction center</keyword>
<dbReference type="HAMAP" id="MF_00644">
    <property type="entry name" value="PSII_PsbZ"/>
    <property type="match status" value="1"/>
</dbReference>
<comment type="function">
    <text evidence="11">Controls the interaction of photosystem II (PSII) cores with the light-harvesting antenna, regulates electron flow through the 2 photosystem reaction centers. PSII is a light-driven water plastoquinone oxidoreductase, using light energy to abstract electrons from H(2)O, generating a proton gradient subsequently used for ATP formation.</text>
</comment>
<dbReference type="STRING" id="317619.GCA_000332315_03415"/>
<name>A0A0M2Q399_PROHO</name>
<evidence type="ECO:0000256" key="2">
    <source>
        <dbReference type="ARBA" id="ARBA00008367"/>
    </source>
</evidence>
<dbReference type="Gene3D" id="1.10.287.740">
    <property type="entry name" value="Photosystem II PsbZ, reaction centre"/>
    <property type="match status" value="1"/>
</dbReference>
<comment type="subcellular location">
    <subcellularLocation>
        <location evidence="10">Cellular thylakoid membrane</location>
        <topology evidence="10">Multi-pass membrane protein</topology>
    </subcellularLocation>
    <subcellularLocation>
        <location evidence="1">Membrane</location>
    </subcellularLocation>
</comment>
<evidence type="ECO:0000313" key="13">
    <source>
        <dbReference type="EMBL" id="KKJ01062.1"/>
    </source>
</evidence>
<dbReference type="Proteomes" id="UP000034681">
    <property type="component" value="Unassembled WGS sequence"/>
</dbReference>
<evidence type="ECO:0000313" key="14">
    <source>
        <dbReference type="Proteomes" id="UP000034681"/>
    </source>
</evidence>
<proteinExistence type="inferred from homology"/>
<reference evidence="13" key="1">
    <citation type="submission" date="2012-04" db="EMBL/GenBank/DDBJ databases">
        <authorList>
            <person name="Borisov I.G."/>
            <person name="Ivanikova N.V."/>
            <person name="Pinevich A.V."/>
        </authorList>
    </citation>
    <scope>NUCLEOTIDE SEQUENCE</scope>
    <source>
        <strain evidence="13">CALU 1027</strain>
    </source>
</reference>
<dbReference type="GO" id="GO:0015979">
    <property type="term" value="P:photosynthesis"/>
    <property type="evidence" value="ECO:0007669"/>
    <property type="project" value="UniProtKB-UniRule"/>
</dbReference>
<dbReference type="RefSeq" id="WP_017713617.1">
    <property type="nucleotide sequence ID" value="NZ_KB235941.1"/>
</dbReference>
<evidence type="ECO:0000256" key="11">
    <source>
        <dbReference type="RuleBase" id="RU003472"/>
    </source>
</evidence>
<evidence type="ECO:0000256" key="8">
    <source>
        <dbReference type="ARBA" id="ARBA00023136"/>
    </source>
</evidence>
<dbReference type="GO" id="GO:0042549">
    <property type="term" value="P:photosystem II stabilization"/>
    <property type="evidence" value="ECO:0007669"/>
    <property type="project" value="InterPro"/>
</dbReference>
<keyword evidence="6 10" id="KW-1133">Transmembrane helix</keyword>
<dbReference type="InterPro" id="IPR002644">
    <property type="entry name" value="PSII_PsbZ"/>
</dbReference>
<keyword evidence="4 10" id="KW-0602">Photosynthesis</keyword>
<keyword evidence="7 10" id="KW-0793">Thylakoid</keyword>
<dbReference type="Pfam" id="PF01737">
    <property type="entry name" value="Ycf9"/>
    <property type="match status" value="1"/>
</dbReference>
<evidence type="ECO:0000256" key="7">
    <source>
        <dbReference type="ARBA" id="ARBA00023078"/>
    </source>
</evidence>
<evidence type="ECO:0000256" key="10">
    <source>
        <dbReference type="HAMAP-Rule" id="MF_00644"/>
    </source>
</evidence>
<comment type="function">
    <text evidence="10">May control the interaction of photosystem II (PSII) cores with the light-harvesting antenna, regulates electron flow through the 2 photosystem reaction centers. PSII is a light-driven water plastoquinone oxidoreductase, using light energy to abstract electrons from H(2)O, generating a proton gradient subsequently used for ATP formation.</text>
</comment>
<accession>A0A0M2Q399</accession>
<dbReference type="NCBIfam" id="TIGR03043">
    <property type="entry name" value="PS_II_psbZ"/>
    <property type="match status" value="1"/>
</dbReference>
<evidence type="ECO:0000256" key="12">
    <source>
        <dbReference type="SAM" id="Phobius"/>
    </source>
</evidence>
<keyword evidence="14" id="KW-1185">Reference proteome</keyword>
<feature type="transmembrane region" description="Helical" evidence="12">
    <location>
        <begin position="38"/>
        <end position="61"/>
    </location>
</feature>
<organism evidence="13 14">
    <name type="scientific">Prochlorothrix hollandica PCC 9006 = CALU 1027</name>
    <dbReference type="NCBI Taxonomy" id="317619"/>
    <lineage>
        <taxon>Bacteria</taxon>
        <taxon>Bacillati</taxon>
        <taxon>Cyanobacteriota</taxon>
        <taxon>Cyanophyceae</taxon>
        <taxon>Prochlorotrichales</taxon>
        <taxon>Prochlorotrichaceae</taxon>
        <taxon>Prochlorothrix</taxon>
    </lineage>
</organism>
<evidence type="ECO:0000256" key="6">
    <source>
        <dbReference type="ARBA" id="ARBA00022989"/>
    </source>
</evidence>
<comment type="similarity">
    <text evidence="2 10 11">Belongs to the PsbZ family.</text>
</comment>
<dbReference type="GO" id="GO:0009539">
    <property type="term" value="C:photosystem II reaction center"/>
    <property type="evidence" value="ECO:0007669"/>
    <property type="project" value="InterPro"/>
</dbReference>
<dbReference type="EMBL" id="AJTX02000002">
    <property type="protein sequence ID" value="KKJ01062.1"/>
    <property type="molecule type" value="Genomic_DNA"/>
</dbReference>
<dbReference type="InterPro" id="IPR036512">
    <property type="entry name" value="PSII_PsbZ_sf"/>
</dbReference>
<gene>
    <name evidence="10 13" type="primary">psbZ</name>
    <name evidence="13" type="ORF">PROH_01230</name>
</gene>